<evidence type="ECO:0000256" key="2">
    <source>
        <dbReference type="ARBA" id="ARBA00022658"/>
    </source>
</evidence>
<dbReference type="PANTHER" id="PTHR45834">
    <property type="entry name" value="RHO GUANINE NUCLEOTIDE EXCHANGE FACTOR 9-RELATED"/>
    <property type="match status" value="1"/>
</dbReference>
<dbReference type="PROSITE" id="PS50010">
    <property type="entry name" value="DH_2"/>
    <property type="match status" value="1"/>
</dbReference>
<dbReference type="InterPro" id="IPR001331">
    <property type="entry name" value="GDS_CDC24_CS"/>
</dbReference>
<feature type="domain" description="DH" evidence="7">
    <location>
        <begin position="1508"/>
        <end position="1692"/>
    </location>
</feature>
<dbReference type="Pfam" id="PF07653">
    <property type="entry name" value="SH3_2"/>
    <property type="match status" value="1"/>
</dbReference>
<feature type="compositionally biased region" description="Basic residues" evidence="4">
    <location>
        <begin position="1855"/>
        <end position="1867"/>
    </location>
</feature>
<feature type="region of interest" description="Disordered" evidence="4">
    <location>
        <begin position="1167"/>
        <end position="1251"/>
    </location>
</feature>
<evidence type="ECO:0000256" key="1">
    <source>
        <dbReference type="ARBA" id="ARBA00022443"/>
    </source>
</evidence>
<dbReference type="InterPro" id="IPR055251">
    <property type="entry name" value="SOS1_NGEF_PH"/>
</dbReference>
<feature type="region of interest" description="Disordered" evidence="4">
    <location>
        <begin position="541"/>
        <end position="683"/>
    </location>
</feature>
<dbReference type="GO" id="GO:0005085">
    <property type="term" value="F:guanyl-nucleotide exchange factor activity"/>
    <property type="evidence" value="ECO:0007669"/>
    <property type="project" value="UniProtKB-KW"/>
</dbReference>
<proteinExistence type="predicted"/>
<dbReference type="Pfam" id="PF00621">
    <property type="entry name" value="RhoGEF"/>
    <property type="match status" value="1"/>
</dbReference>
<dbReference type="PROSITE" id="PS50002">
    <property type="entry name" value="SH3"/>
    <property type="match status" value="1"/>
</dbReference>
<dbReference type="PROSITE" id="PS00741">
    <property type="entry name" value="DH_1"/>
    <property type="match status" value="1"/>
</dbReference>
<feature type="compositionally biased region" description="Polar residues" evidence="4">
    <location>
        <begin position="672"/>
        <end position="683"/>
    </location>
</feature>
<feature type="region of interest" description="Disordered" evidence="4">
    <location>
        <begin position="102"/>
        <end position="153"/>
    </location>
</feature>
<sequence length="1914" mass="214744">MNRDEIHHLRDRLLMLAECSNPHKPQNVKRKTRTATIPPKARLKAGPKWSMQDFVRRDPGYTPDIEHLVFPSRKIHSQQEPTNNPAPSKTRSRLAEMFALSRHLQQRSTDRNVKSRNTTVNRSIDSALGPARTSSVGLASTNPRTTDSTASTRRWVPVEEPVHQTSSSVPRISPAAEFDMAATRGPNVSVLHLRGAPEPWETSPTSAFTPSAGRSYSSGRNIPPLTKHQSLGNQSYKWDDSSRFFTETSADLYVKSSCNRELSPVRWCDREVDGVYLGRSGWVQVQQRSLDDCRKSSYANPISGSLELSRRTGIKLANYHCNSEPAKRQNGGRTNELQRPAYLPLNTREQESCNKSPSPPLPVQECSPPSVTPIISPPPAFQDRKSNSGSKSRTFFGKPPFLPRSNAIVDSDIISPPPSPPMEKKMTRNSTLPQVTQSRKIKLTPSPVSRPTLPYPRIPQTKSLEETSNNRRTQFLQRHGESSSSSSSSMGFRSLDSCVNRPTMPKLSENTDSSIDMYEDADEEDNNSSSLNVSLISSIGNILPSDSLRPREKISPSGRTRVLRPHTRRSPASSDTNKPGNCSSRSSSSSSNDGFPSRSPSGSQQQLRRSAPPRQHYNAKTPVDDPQKVRRSRSLQLPEKKQQSSGYREPSVPPRVSPQPDSYRVVSKQGMKRQTAQSNKVQSLESDAIADSMLREAEIVTEYLYGTRSHAAAQALLIHRYNNGREEKIKESKPVSNSGGFDVIYVGNSSRERQKILQRCVTTPNSSSTKQSFKISPTTETGNTCNSSTCDFWPHCAHRDSLNSKAQSMMRLSQSYPSHQRSLDVDNNRPNMGGVERTSQEQHKKRSINSKNVMDPGNVSHVQRKRNESFTPNVDHKIREKHLSPNKCNESKRDLSADRKISPVNSKSASRSPSAIGNSSNSSSSSEVWVTTSDRTASKSSKNAKSSGASTPLDEVIIIKDDHIKEIILTRPGSAPADDDINGSIEAQQRSMSLPKSFLAVNYQQGTQDHHKHESESLRSSPGSHRRTPTPETSHTAPVTPSHEANRRRSPVESVERRTKATSTPQLVDSREIGKRKWSSKGDARQRQVGTKDLVSQRSLPGGGTAESVLQKFKKTFSLRFQKKCSKDGSTDLVEPYPEILGEPSEEDSPQRVPSLIATDSIDVKEENAEQKQRFGPLIWRSSKERKKTNKAARSTKCNSGDSGIQIEIVSGSGGAGGDSSESHDTDPPGDDLDSPQAVRRRPLSSNKTRPHSDLLNKILIDKFKAELQNRAHRHHYIRRTHSDLGGQRLFQWDSRSSYRRMMSSPAPLQGRPHRMSPRKKPPDAPGGVQLRATQRRGQLRRSLSQPVDIDKLSPLMRTKTAGLRLGGANILSEDEHDGRIGTSEDEMMSDSESSIASLTERKKSLELAMDEDVIILAEAVFDHVAIEAEELAFRAGDVIEVLETVNRDWWWGSSGGKEGWFPAAFVRLRVSQEDTVEDCLAAMASGQSMPTQLRRRTSISLLSNDQVRTSVVRELVHTEREFVKVLQDIAEGYISECRKRKDMFTAEQIDIIFINLEDILEFQSAFLKDLESCIDWDAPYKSCVGNCFIKRKGGFEMYSDYCNSHPVATALLQELYQFNNYCKFFEACRLMRGLIEIPLDGYLLTPVQRICKYPLQLAELLKYTKADHPDYNNIKEALKAMRGVAVLINERKRRMESLEKLAAWQQRVEGWEGEDLIEFSSQLIHQGEAVRITSGMWTSNITLFLFDHQLIYCKKDILKRNTYVYKGRIDMNTSEVIDVSDGKDVQTGVSVRHALRVYSCVRDKWILFCLRSSLEKQTWLQAFSDERRLVAQDKSDRLDFPPAAKQLARIAARSQRRPPRKPRGNKSYKLDSSYMGSSLQLNSQNSNSLGRKVGTWFTFGVNRKTRHQHRDVS</sequence>
<dbReference type="InterPro" id="IPR000219">
    <property type="entry name" value="DH_dom"/>
</dbReference>
<dbReference type="EMBL" id="GEZM01023882">
    <property type="protein sequence ID" value="JAV88172.1"/>
    <property type="molecule type" value="Transcribed_RNA"/>
</dbReference>
<dbReference type="CDD" id="cd11828">
    <property type="entry name" value="SH3_ARHGEF9_like"/>
    <property type="match status" value="1"/>
</dbReference>
<keyword evidence="1 3" id="KW-0728">SH3 domain</keyword>
<dbReference type="InterPro" id="IPR001452">
    <property type="entry name" value="SH3_domain"/>
</dbReference>
<feature type="compositionally biased region" description="Polar residues" evidence="4">
    <location>
        <begin position="132"/>
        <end position="152"/>
    </location>
</feature>
<feature type="compositionally biased region" description="Polar residues" evidence="4">
    <location>
        <begin position="1030"/>
        <end position="1039"/>
    </location>
</feature>
<dbReference type="GO" id="GO:0005829">
    <property type="term" value="C:cytosol"/>
    <property type="evidence" value="ECO:0007669"/>
    <property type="project" value="TreeGrafter"/>
</dbReference>
<feature type="compositionally biased region" description="Polar residues" evidence="4">
    <location>
        <begin position="1192"/>
        <end position="1203"/>
    </location>
</feature>
<dbReference type="Gene3D" id="2.30.30.40">
    <property type="entry name" value="SH3 Domains"/>
    <property type="match status" value="1"/>
</dbReference>
<dbReference type="PANTHER" id="PTHR45834:SF3">
    <property type="entry name" value="RHO GUANINE NUCLEOTIDE EXCHANGE FACTOR 3, ISOFORM L"/>
    <property type="match status" value="1"/>
</dbReference>
<feature type="domain" description="PH" evidence="6">
    <location>
        <begin position="1723"/>
        <end position="1829"/>
    </location>
</feature>
<evidence type="ECO:0000256" key="3">
    <source>
        <dbReference type="PROSITE-ProRule" id="PRU00192"/>
    </source>
</evidence>
<organism evidence="8">
    <name type="scientific">Photinus pyralis</name>
    <name type="common">Common eastern firefly</name>
    <name type="synonym">Lampyris pyralis</name>
    <dbReference type="NCBI Taxonomy" id="7054"/>
    <lineage>
        <taxon>Eukaryota</taxon>
        <taxon>Metazoa</taxon>
        <taxon>Ecdysozoa</taxon>
        <taxon>Arthropoda</taxon>
        <taxon>Hexapoda</taxon>
        <taxon>Insecta</taxon>
        <taxon>Pterygota</taxon>
        <taxon>Neoptera</taxon>
        <taxon>Endopterygota</taxon>
        <taxon>Coleoptera</taxon>
        <taxon>Polyphaga</taxon>
        <taxon>Elateriformia</taxon>
        <taxon>Elateroidea</taxon>
        <taxon>Lampyridae</taxon>
        <taxon>Lampyrinae</taxon>
        <taxon>Photinus</taxon>
    </lineage>
</organism>
<dbReference type="CDD" id="cd00160">
    <property type="entry name" value="RhoGEF"/>
    <property type="match status" value="1"/>
</dbReference>
<dbReference type="SUPFAM" id="SSF50044">
    <property type="entry name" value="SH3-domain"/>
    <property type="match status" value="1"/>
</dbReference>
<evidence type="ECO:0000256" key="4">
    <source>
        <dbReference type="SAM" id="MobiDB-lite"/>
    </source>
</evidence>
<feature type="compositionally biased region" description="Basic and acidic residues" evidence="4">
    <location>
        <begin position="1069"/>
        <end position="1086"/>
    </location>
</feature>
<feature type="compositionally biased region" description="Low complexity" evidence="4">
    <location>
        <begin position="938"/>
        <end position="950"/>
    </location>
</feature>
<dbReference type="GO" id="GO:0035556">
    <property type="term" value="P:intracellular signal transduction"/>
    <property type="evidence" value="ECO:0007669"/>
    <property type="project" value="InterPro"/>
</dbReference>
<evidence type="ECO:0000259" key="7">
    <source>
        <dbReference type="PROSITE" id="PS50010"/>
    </source>
</evidence>
<dbReference type="Gene3D" id="2.30.29.30">
    <property type="entry name" value="Pleckstrin-homology domain (PH domain)/Phosphotyrosine-binding domain (PTB)"/>
    <property type="match status" value="1"/>
</dbReference>
<dbReference type="InterPro" id="IPR035899">
    <property type="entry name" value="DBL_dom_sf"/>
</dbReference>
<keyword evidence="2" id="KW-0344">Guanine-nucleotide releasing factor</keyword>
<dbReference type="SUPFAM" id="SSF48065">
    <property type="entry name" value="DBL homology domain (DH-domain)"/>
    <property type="match status" value="1"/>
</dbReference>
<feature type="region of interest" description="Disordered" evidence="4">
    <location>
        <begin position="1301"/>
        <end position="1344"/>
    </location>
</feature>
<feature type="compositionally biased region" description="Basic and acidic residues" evidence="4">
    <location>
        <begin position="1044"/>
        <end position="1059"/>
    </location>
</feature>
<feature type="compositionally biased region" description="Polar residues" evidence="4">
    <location>
        <begin position="78"/>
        <end position="89"/>
    </location>
</feature>
<feature type="compositionally biased region" description="Polar residues" evidence="4">
    <location>
        <begin position="202"/>
        <end position="220"/>
    </location>
</feature>
<feature type="compositionally biased region" description="Polar residues" evidence="4">
    <location>
        <begin position="807"/>
        <end position="820"/>
    </location>
</feature>
<dbReference type="InterPro" id="IPR053086">
    <property type="entry name" value="RhoGEF_domain"/>
</dbReference>
<evidence type="ECO:0000259" key="6">
    <source>
        <dbReference type="PROSITE" id="PS50003"/>
    </source>
</evidence>
<feature type="region of interest" description="Disordered" evidence="4">
    <location>
        <begin position="71"/>
        <end position="90"/>
    </location>
</feature>
<evidence type="ECO:0000313" key="8">
    <source>
        <dbReference type="EMBL" id="JAV88172.1"/>
    </source>
</evidence>
<feature type="domain" description="SH3" evidence="5">
    <location>
        <begin position="1413"/>
        <end position="1472"/>
    </location>
</feature>
<feature type="region of interest" description="Disordered" evidence="4">
    <location>
        <begin position="1004"/>
        <end position="1105"/>
    </location>
</feature>
<feature type="region of interest" description="Disordered" evidence="4">
    <location>
        <begin position="760"/>
        <end position="784"/>
    </location>
</feature>
<feature type="compositionally biased region" description="Polar residues" evidence="4">
    <location>
        <begin position="428"/>
        <end position="438"/>
    </location>
</feature>
<dbReference type="InterPro" id="IPR011993">
    <property type="entry name" value="PH-like_dom_sf"/>
</dbReference>
<dbReference type="InterPro" id="IPR036028">
    <property type="entry name" value="SH3-like_dom_sf"/>
</dbReference>
<feature type="compositionally biased region" description="Low complexity" evidence="4">
    <location>
        <begin position="583"/>
        <end position="601"/>
    </location>
</feature>
<protein>
    <recommendedName>
        <fullName evidence="9">Spermatogenesis-associated protein 13</fullName>
    </recommendedName>
</protein>
<dbReference type="InterPro" id="IPR001849">
    <property type="entry name" value="PH_domain"/>
</dbReference>
<feature type="compositionally biased region" description="Basic and acidic residues" evidence="4">
    <location>
        <begin position="1008"/>
        <end position="1017"/>
    </location>
</feature>
<dbReference type="SMART" id="SM00233">
    <property type="entry name" value="PH"/>
    <property type="match status" value="1"/>
</dbReference>
<dbReference type="PROSITE" id="PS50003">
    <property type="entry name" value="PH_DOMAIN"/>
    <property type="match status" value="1"/>
</dbReference>
<feature type="compositionally biased region" description="Polar residues" evidence="4">
    <location>
        <begin position="115"/>
        <end position="124"/>
    </location>
</feature>
<accession>A0A1Y1MR56</accession>
<name>A0A1Y1MR56_PHOPY</name>
<feature type="region of interest" description="Disordered" evidence="4">
    <location>
        <begin position="348"/>
        <end position="513"/>
    </location>
</feature>
<dbReference type="PRINTS" id="PR00499">
    <property type="entry name" value="P67PHOX"/>
</dbReference>
<feature type="compositionally biased region" description="Low complexity" evidence="4">
    <location>
        <begin position="908"/>
        <end position="926"/>
    </location>
</feature>
<feature type="region of interest" description="Disordered" evidence="4">
    <location>
        <begin position="199"/>
        <end position="233"/>
    </location>
</feature>
<reference evidence="8" key="1">
    <citation type="journal article" date="2016" name="Sci. Rep.">
        <title>Molecular characterization of firefly nuptial gifts: a multi-omics approach sheds light on postcopulatory sexual selection.</title>
        <authorList>
            <person name="Al-Wathiqui N."/>
            <person name="Fallon T.R."/>
            <person name="South A."/>
            <person name="Weng J.K."/>
            <person name="Lewis S.M."/>
        </authorList>
    </citation>
    <scope>NUCLEOTIDE SEQUENCE</scope>
</reference>
<dbReference type="Gene3D" id="1.20.900.10">
    <property type="entry name" value="Dbl homology (DH) domain"/>
    <property type="match status" value="1"/>
</dbReference>
<dbReference type="SMART" id="SM00326">
    <property type="entry name" value="SH3"/>
    <property type="match status" value="1"/>
</dbReference>
<dbReference type="Pfam" id="PF22697">
    <property type="entry name" value="SOS1_NGEF_PH"/>
    <property type="match status" value="1"/>
</dbReference>
<feature type="region of interest" description="Disordered" evidence="4">
    <location>
        <begin position="1851"/>
        <end position="1873"/>
    </location>
</feature>
<dbReference type="SUPFAM" id="SSF50729">
    <property type="entry name" value="PH domain-like"/>
    <property type="match status" value="1"/>
</dbReference>
<evidence type="ECO:0000259" key="5">
    <source>
        <dbReference type="PROSITE" id="PS50002"/>
    </source>
</evidence>
<dbReference type="CDD" id="cd01224">
    <property type="entry name" value="PH_Collybistin_ASEF"/>
    <property type="match status" value="1"/>
</dbReference>
<feature type="region of interest" description="Disordered" evidence="4">
    <location>
        <begin position="807"/>
        <end position="950"/>
    </location>
</feature>
<feature type="compositionally biased region" description="Polar residues" evidence="4">
    <location>
        <begin position="570"/>
        <end position="582"/>
    </location>
</feature>
<dbReference type="SMART" id="SM00325">
    <property type="entry name" value="RhoGEF"/>
    <property type="match status" value="1"/>
</dbReference>
<feature type="compositionally biased region" description="Basic and acidic residues" evidence="4">
    <location>
        <begin position="874"/>
        <end position="901"/>
    </location>
</feature>
<evidence type="ECO:0008006" key="9">
    <source>
        <dbReference type="Google" id="ProtNLM"/>
    </source>
</evidence>